<comment type="similarity">
    <text evidence="1 3">Belongs to the tektin family.</text>
</comment>
<dbReference type="GO" id="GO:0005634">
    <property type="term" value="C:nucleus"/>
    <property type="evidence" value="ECO:0007669"/>
    <property type="project" value="TreeGrafter"/>
</dbReference>
<evidence type="ECO:0000256" key="2">
    <source>
        <dbReference type="ARBA" id="ARBA00022490"/>
    </source>
</evidence>
<keyword evidence="3" id="KW-0969">Cilium</keyword>
<name>A0A3S5C5H5_9PLAT</name>
<keyword evidence="4" id="KW-0175">Coiled coil</keyword>
<evidence type="ECO:0000256" key="5">
    <source>
        <dbReference type="SAM" id="MobiDB-lite"/>
    </source>
</evidence>
<dbReference type="GO" id="GO:0060294">
    <property type="term" value="P:cilium movement involved in cell motility"/>
    <property type="evidence" value="ECO:0007669"/>
    <property type="project" value="UniProtKB-UniRule"/>
</dbReference>
<sequence length="101" mass="11227">MPKLKFITLPLVRLKAEVHQINESISRLKEQLGKSQDVLQRLLRLLTAKETELAIKNHSLFLDREKCLSRRSCWPGGPTVNAAHTMPCSGGSSSSTTARNS</sequence>
<dbReference type="Pfam" id="PF03148">
    <property type="entry name" value="Tektin"/>
    <property type="match status" value="1"/>
</dbReference>
<reference evidence="6" key="1">
    <citation type="submission" date="2018-11" db="EMBL/GenBank/DDBJ databases">
        <authorList>
            <consortium name="Pathogen Informatics"/>
        </authorList>
    </citation>
    <scope>NUCLEOTIDE SEQUENCE</scope>
</reference>
<feature type="coiled-coil region" evidence="4">
    <location>
        <begin position="11"/>
        <end position="45"/>
    </location>
</feature>
<keyword evidence="2" id="KW-0963">Cytoplasm</keyword>
<feature type="compositionally biased region" description="Polar residues" evidence="5">
    <location>
        <begin position="90"/>
        <end position="101"/>
    </location>
</feature>
<dbReference type="InterPro" id="IPR000435">
    <property type="entry name" value="Tektins"/>
</dbReference>
<dbReference type="Proteomes" id="UP000784294">
    <property type="component" value="Unassembled WGS sequence"/>
</dbReference>
<dbReference type="EMBL" id="CAAALY010252979">
    <property type="protein sequence ID" value="VEL36717.1"/>
    <property type="molecule type" value="Genomic_DNA"/>
</dbReference>
<evidence type="ECO:0000256" key="1">
    <source>
        <dbReference type="ARBA" id="ARBA00007209"/>
    </source>
</evidence>
<dbReference type="GO" id="GO:0060271">
    <property type="term" value="P:cilium assembly"/>
    <property type="evidence" value="ECO:0007669"/>
    <property type="project" value="UniProtKB-UniRule"/>
</dbReference>
<evidence type="ECO:0000313" key="6">
    <source>
        <dbReference type="EMBL" id="VEL36717.1"/>
    </source>
</evidence>
<feature type="region of interest" description="Disordered" evidence="5">
    <location>
        <begin position="78"/>
        <end position="101"/>
    </location>
</feature>
<keyword evidence="3" id="KW-0282">Flagellum</keyword>
<comment type="subcellular location">
    <subcellularLocation>
        <location evidence="3">Cytoplasm</location>
        <location evidence="3">Cytoskeleton</location>
        <location evidence="3">Cilium axoneme</location>
    </subcellularLocation>
</comment>
<organism evidence="6 7">
    <name type="scientific">Protopolystoma xenopodis</name>
    <dbReference type="NCBI Taxonomy" id="117903"/>
    <lineage>
        <taxon>Eukaryota</taxon>
        <taxon>Metazoa</taxon>
        <taxon>Spiralia</taxon>
        <taxon>Lophotrochozoa</taxon>
        <taxon>Platyhelminthes</taxon>
        <taxon>Monogenea</taxon>
        <taxon>Polyopisthocotylea</taxon>
        <taxon>Polystomatidea</taxon>
        <taxon>Polystomatidae</taxon>
        <taxon>Protopolystoma</taxon>
    </lineage>
</organism>
<dbReference type="PANTHER" id="PTHR19960">
    <property type="entry name" value="TEKTIN"/>
    <property type="match status" value="1"/>
</dbReference>
<dbReference type="GO" id="GO:0005930">
    <property type="term" value="C:axoneme"/>
    <property type="evidence" value="ECO:0007669"/>
    <property type="project" value="UniProtKB-SubCell"/>
</dbReference>
<proteinExistence type="inferred from homology"/>
<keyword evidence="7" id="KW-1185">Reference proteome</keyword>
<dbReference type="GO" id="GO:0015630">
    <property type="term" value="C:microtubule cytoskeleton"/>
    <property type="evidence" value="ECO:0007669"/>
    <property type="project" value="UniProtKB-UniRule"/>
</dbReference>
<keyword evidence="3" id="KW-0966">Cell projection</keyword>
<evidence type="ECO:0000256" key="4">
    <source>
        <dbReference type="SAM" id="Coils"/>
    </source>
</evidence>
<evidence type="ECO:0000313" key="7">
    <source>
        <dbReference type="Proteomes" id="UP000784294"/>
    </source>
</evidence>
<gene>
    <name evidence="6" type="ORF">PXEA_LOCUS30157</name>
</gene>
<comment type="caution">
    <text evidence="6">The sequence shown here is derived from an EMBL/GenBank/DDBJ whole genome shotgun (WGS) entry which is preliminary data.</text>
</comment>
<dbReference type="InterPro" id="IPR048256">
    <property type="entry name" value="Tektin-like"/>
</dbReference>
<dbReference type="AlphaFoldDB" id="A0A3S5C5H5"/>
<protein>
    <recommendedName>
        <fullName evidence="3">Tektin</fullName>
    </recommendedName>
</protein>
<dbReference type="OrthoDB" id="9886517at2759"/>
<dbReference type="PANTHER" id="PTHR19960:SF11">
    <property type="entry name" value="TEKTIN"/>
    <property type="match status" value="1"/>
</dbReference>
<evidence type="ECO:0000256" key="3">
    <source>
        <dbReference type="RuleBase" id="RU367040"/>
    </source>
</evidence>
<accession>A0A3S5C5H5</accession>